<evidence type="ECO:0000259" key="4">
    <source>
        <dbReference type="Pfam" id="PF08545"/>
    </source>
</evidence>
<sequence length="334" mass="37682">MKNCNVTIKDVAYYHPDNLVSNEYFIEHFDKQGKDIKNLLEVTGREYRYISDDPNETILTMGIEATNNVIKKTKIDPSELNLIVFSTSTPEYISPSNALIIHNSIRAGQKTAIYDLNANCAGMLVALEQVSRSMRDNPRIKYALIVGSDQLNRFSRFNEAISYANFGDSACAIILENVSNSDSGFIDSDSYTNSSNHDKILLPAKGFSSVIHNKRLSIKDKLVKWSPFNLEGAFFSAKISIEELISRNNLTKKDIKKYFLSQFAKKNIDYVCEQLDEDPEKFIFVGDEFGYTGTTSPILAFAKTIENNELTKGDYVIFWTVGAGVTCSCILYRY</sequence>
<dbReference type="EMBL" id="LZZM01000235">
    <property type="protein sequence ID" value="OOM70880.1"/>
    <property type="molecule type" value="Genomic_DNA"/>
</dbReference>
<dbReference type="GO" id="GO:0033818">
    <property type="term" value="F:beta-ketoacyl-acyl-carrier-protein synthase III activity"/>
    <property type="evidence" value="ECO:0007669"/>
    <property type="project" value="UniProtKB-EC"/>
</dbReference>
<dbReference type="GO" id="GO:0006633">
    <property type="term" value="P:fatty acid biosynthetic process"/>
    <property type="evidence" value="ECO:0007669"/>
    <property type="project" value="InterPro"/>
</dbReference>
<accession>A0A1S8SZD6</accession>
<evidence type="ECO:0000256" key="1">
    <source>
        <dbReference type="ARBA" id="ARBA00022679"/>
    </source>
</evidence>
<dbReference type="SUPFAM" id="SSF53901">
    <property type="entry name" value="Thiolase-like"/>
    <property type="match status" value="2"/>
</dbReference>
<keyword evidence="6" id="KW-1185">Reference proteome</keyword>
<feature type="domain" description="Beta-ketoacyl-[acyl-carrier-protein] synthase III N-terminal" evidence="4">
    <location>
        <begin position="114"/>
        <end position="193"/>
    </location>
</feature>
<evidence type="ECO:0000313" key="6">
    <source>
        <dbReference type="Proteomes" id="UP000190890"/>
    </source>
</evidence>
<evidence type="ECO:0000259" key="3">
    <source>
        <dbReference type="Pfam" id="PF08541"/>
    </source>
</evidence>
<dbReference type="InterPro" id="IPR016039">
    <property type="entry name" value="Thiolase-like"/>
</dbReference>
<gene>
    <name evidence="5" type="primary">fabH_5</name>
    <name evidence="5" type="ORF">CLPUN_51440</name>
</gene>
<reference evidence="5 6" key="1">
    <citation type="submission" date="2016-05" db="EMBL/GenBank/DDBJ databases">
        <title>Microbial solvent formation.</title>
        <authorList>
            <person name="Poehlein A."/>
            <person name="Montoya Solano J.D."/>
            <person name="Flitsch S."/>
            <person name="Krabben P."/>
            <person name="Duerre P."/>
            <person name="Daniel R."/>
        </authorList>
    </citation>
    <scope>NUCLEOTIDE SEQUENCE [LARGE SCALE GENOMIC DNA]</scope>
    <source>
        <strain evidence="5 6">DSM 2619</strain>
    </source>
</reference>
<dbReference type="Pfam" id="PF08545">
    <property type="entry name" value="ACP_syn_III"/>
    <property type="match status" value="1"/>
</dbReference>
<name>A0A1S8SZD6_9CLOT</name>
<dbReference type="Pfam" id="PF08541">
    <property type="entry name" value="ACP_syn_III_C"/>
    <property type="match status" value="1"/>
</dbReference>
<dbReference type="OrthoDB" id="1704808at2"/>
<dbReference type="Proteomes" id="UP000190890">
    <property type="component" value="Unassembled WGS sequence"/>
</dbReference>
<dbReference type="CDD" id="cd00830">
    <property type="entry name" value="KAS_III"/>
    <property type="match status" value="1"/>
</dbReference>
<proteinExistence type="predicted"/>
<dbReference type="STRING" id="29367.CLPUN_51440"/>
<dbReference type="RefSeq" id="WP_077850027.1">
    <property type="nucleotide sequence ID" value="NZ_LZZM01000235.1"/>
</dbReference>
<dbReference type="InterPro" id="IPR013747">
    <property type="entry name" value="ACP_syn_III_C"/>
</dbReference>
<dbReference type="PANTHER" id="PTHR34069:SF2">
    <property type="entry name" value="BETA-KETOACYL-[ACYL-CARRIER-PROTEIN] SYNTHASE III"/>
    <property type="match status" value="1"/>
</dbReference>
<dbReference type="AlphaFoldDB" id="A0A1S8SZD6"/>
<dbReference type="InterPro" id="IPR013751">
    <property type="entry name" value="ACP_syn_III_N"/>
</dbReference>
<protein>
    <submittedName>
        <fullName evidence="5">3-oxoacyl-[acyl-carrier-protein] synthase 3</fullName>
        <ecNumber evidence="5">2.3.1.180</ecNumber>
    </submittedName>
</protein>
<keyword evidence="2 5" id="KW-0012">Acyltransferase</keyword>
<evidence type="ECO:0000313" key="5">
    <source>
        <dbReference type="EMBL" id="OOM70880.1"/>
    </source>
</evidence>
<feature type="domain" description="Beta-ketoacyl-[acyl-carrier-protein] synthase III C-terminal" evidence="3">
    <location>
        <begin position="246"/>
        <end position="334"/>
    </location>
</feature>
<comment type="caution">
    <text evidence="5">The sequence shown here is derived from an EMBL/GenBank/DDBJ whole genome shotgun (WGS) entry which is preliminary data.</text>
</comment>
<dbReference type="GO" id="GO:0044550">
    <property type="term" value="P:secondary metabolite biosynthetic process"/>
    <property type="evidence" value="ECO:0007669"/>
    <property type="project" value="TreeGrafter"/>
</dbReference>
<dbReference type="GO" id="GO:0004315">
    <property type="term" value="F:3-oxoacyl-[acyl-carrier-protein] synthase activity"/>
    <property type="evidence" value="ECO:0007669"/>
    <property type="project" value="InterPro"/>
</dbReference>
<dbReference type="PANTHER" id="PTHR34069">
    <property type="entry name" value="3-OXOACYL-[ACYL-CARRIER-PROTEIN] SYNTHASE 3"/>
    <property type="match status" value="1"/>
</dbReference>
<evidence type="ECO:0000256" key="2">
    <source>
        <dbReference type="ARBA" id="ARBA00023315"/>
    </source>
</evidence>
<keyword evidence="1 5" id="KW-0808">Transferase</keyword>
<dbReference type="EC" id="2.3.1.180" evidence="5"/>
<organism evidence="5 6">
    <name type="scientific">Clostridium puniceum</name>
    <dbReference type="NCBI Taxonomy" id="29367"/>
    <lineage>
        <taxon>Bacteria</taxon>
        <taxon>Bacillati</taxon>
        <taxon>Bacillota</taxon>
        <taxon>Clostridia</taxon>
        <taxon>Eubacteriales</taxon>
        <taxon>Clostridiaceae</taxon>
        <taxon>Clostridium</taxon>
    </lineage>
</organism>
<dbReference type="Gene3D" id="3.40.47.10">
    <property type="match status" value="1"/>
</dbReference>